<protein>
    <recommendedName>
        <fullName evidence="3">Lipoprotein</fullName>
    </recommendedName>
</protein>
<dbReference type="PROSITE" id="PS51257">
    <property type="entry name" value="PROKAR_LIPOPROTEIN"/>
    <property type="match status" value="1"/>
</dbReference>
<dbReference type="RefSeq" id="WP_119755557.1">
    <property type="nucleotide sequence ID" value="NZ_CP032382.1"/>
</dbReference>
<dbReference type="EMBL" id="CP032382">
    <property type="protein sequence ID" value="AYB32302.1"/>
    <property type="molecule type" value="Genomic_DNA"/>
</dbReference>
<keyword evidence="2" id="KW-1185">Reference proteome</keyword>
<evidence type="ECO:0000313" key="2">
    <source>
        <dbReference type="Proteomes" id="UP000266183"/>
    </source>
</evidence>
<name>A0A385SN83_9BACT</name>
<proteinExistence type="predicted"/>
<evidence type="ECO:0000313" key="1">
    <source>
        <dbReference type="EMBL" id="AYB32302.1"/>
    </source>
</evidence>
<reference evidence="2" key="1">
    <citation type="submission" date="2018-09" db="EMBL/GenBank/DDBJ databases">
        <title>Chryseolinea sp. KIS68-18 isolated from soil.</title>
        <authorList>
            <person name="Weon H.-Y."/>
            <person name="Kwon S.-W."/>
            <person name="Lee S.A."/>
        </authorList>
    </citation>
    <scope>NUCLEOTIDE SEQUENCE [LARGE SCALE GENOMIC DNA]</scope>
    <source>
        <strain evidence="2">KIS68-18</strain>
    </source>
</reference>
<dbReference type="AlphaFoldDB" id="A0A385SN83"/>
<dbReference type="KEGG" id="chk:D4L85_17745"/>
<sequence>MHCPWKNKLQWLVLTMFTFLSCSKERKEVLIEMSGRLSVDQENFKAAINLLNEMQNLEYLSYENGKYTVWIKKDALDLETFYDLELEEVSDLEAIRKNRIKKSQIERLKFLLEELNCIGIRTYLRLDDKSLPFESTNFLYLRHDLGGYYFHFYKSKATAKDKLRLEKSGMGSFLNDSVAVYYHRSVF</sequence>
<gene>
    <name evidence="1" type="ORF">D4L85_17745</name>
</gene>
<organism evidence="1 2">
    <name type="scientific">Chryseolinea soli</name>
    <dbReference type="NCBI Taxonomy" id="2321403"/>
    <lineage>
        <taxon>Bacteria</taxon>
        <taxon>Pseudomonadati</taxon>
        <taxon>Bacteroidota</taxon>
        <taxon>Cytophagia</taxon>
        <taxon>Cytophagales</taxon>
        <taxon>Fulvivirgaceae</taxon>
        <taxon>Chryseolinea</taxon>
    </lineage>
</organism>
<dbReference type="Proteomes" id="UP000266183">
    <property type="component" value="Chromosome"/>
</dbReference>
<accession>A0A385SN83</accession>
<evidence type="ECO:0008006" key="3">
    <source>
        <dbReference type="Google" id="ProtNLM"/>
    </source>
</evidence>